<organism evidence="2 3">
    <name type="scientific">Viridothelium virens</name>
    <name type="common">Speckled blister lichen</name>
    <name type="synonym">Trypethelium virens</name>
    <dbReference type="NCBI Taxonomy" id="1048519"/>
    <lineage>
        <taxon>Eukaryota</taxon>
        <taxon>Fungi</taxon>
        <taxon>Dikarya</taxon>
        <taxon>Ascomycota</taxon>
        <taxon>Pezizomycotina</taxon>
        <taxon>Dothideomycetes</taxon>
        <taxon>Dothideomycetes incertae sedis</taxon>
        <taxon>Trypetheliales</taxon>
        <taxon>Trypetheliaceae</taxon>
        <taxon>Viridothelium</taxon>
    </lineage>
</organism>
<sequence>MKAIGHQGCRYVRMKMQTMISFIVDNSRLGEEYIRGKLQMAKEALMEKTRGGSRAREDNRGSFGDSGKEGGTGKVPLKADGFPKSPDRPEYTTPRLRRPWS</sequence>
<proteinExistence type="predicted"/>
<evidence type="ECO:0000313" key="2">
    <source>
        <dbReference type="EMBL" id="KAF2237893.1"/>
    </source>
</evidence>
<name>A0A6A6HK50_VIRVR</name>
<keyword evidence="3" id="KW-1185">Reference proteome</keyword>
<dbReference type="Proteomes" id="UP000800092">
    <property type="component" value="Unassembled WGS sequence"/>
</dbReference>
<accession>A0A6A6HK50</accession>
<evidence type="ECO:0000256" key="1">
    <source>
        <dbReference type="SAM" id="MobiDB-lite"/>
    </source>
</evidence>
<feature type="compositionally biased region" description="Basic and acidic residues" evidence="1">
    <location>
        <begin position="46"/>
        <end position="60"/>
    </location>
</feature>
<reference evidence="2" key="1">
    <citation type="journal article" date="2020" name="Stud. Mycol.">
        <title>101 Dothideomycetes genomes: a test case for predicting lifestyles and emergence of pathogens.</title>
        <authorList>
            <person name="Haridas S."/>
            <person name="Albert R."/>
            <person name="Binder M."/>
            <person name="Bloem J."/>
            <person name="Labutti K."/>
            <person name="Salamov A."/>
            <person name="Andreopoulos B."/>
            <person name="Baker S."/>
            <person name="Barry K."/>
            <person name="Bills G."/>
            <person name="Bluhm B."/>
            <person name="Cannon C."/>
            <person name="Castanera R."/>
            <person name="Culley D."/>
            <person name="Daum C."/>
            <person name="Ezra D."/>
            <person name="Gonzalez J."/>
            <person name="Henrissat B."/>
            <person name="Kuo A."/>
            <person name="Liang C."/>
            <person name="Lipzen A."/>
            <person name="Lutzoni F."/>
            <person name="Magnuson J."/>
            <person name="Mondo S."/>
            <person name="Nolan M."/>
            <person name="Ohm R."/>
            <person name="Pangilinan J."/>
            <person name="Park H.-J."/>
            <person name="Ramirez L."/>
            <person name="Alfaro M."/>
            <person name="Sun H."/>
            <person name="Tritt A."/>
            <person name="Yoshinaga Y."/>
            <person name="Zwiers L.-H."/>
            <person name="Turgeon B."/>
            <person name="Goodwin S."/>
            <person name="Spatafora J."/>
            <person name="Crous P."/>
            <person name="Grigoriev I."/>
        </authorList>
    </citation>
    <scope>NUCLEOTIDE SEQUENCE</scope>
    <source>
        <strain evidence="2">Tuck. ex Michener</strain>
    </source>
</reference>
<protein>
    <submittedName>
        <fullName evidence="2">Uncharacterized protein</fullName>
    </submittedName>
</protein>
<gene>
    <name evidence="2" type="ORF">EV356DRAFT_509813</name>
</gene>
<dbReference type="AlphaFoldDB" id="A0A6A6HK50"/>
<dbReference type="EMBL" id="ML991778">
    <property type="protein sequence ID" value="KAF2237893.1"/>
    <property type="molecule type" value="Genomic_DNA"/>
</dbReference>
<feature type="region of interest" description="Disordered" evidence="1">
    <location>
        <begin position="46"/>
        <end position="101"/>
    </location>
</feature>
<evidence type="ECO:0000313" key="3">
    <source>
        <dbReference type="Proteomes" id="UP000800092"/>
    </source>
</evidence>